<evidence type="ECO:0000259" key="9">
    <source>
        <dbReference type="PROSITE" id="PS51192"/>
    </source>
</evidence>
<evidence type="ECO:0000259" key="11">
    <source>
        <dbReference type="PROSITE" id="PS51195"/>
    </source>
</evidence>
<dbReference type="InterPro" id="IPR044742">
    <property type="entry name" value="DEAD/DEAH_RhlB"/>
</dbReference>
<dbReference type="Pfam" id="PF00271">
    <property type="entry name" value="Helicase_C"/>
    <property type="match status" value="1"/>
</dbReference>
<dbReference type="InterPro" id="IPR011545">
    <property type="entry name" value="DEAD/DEAH_box_helicase_dom"/>
</dbReference>
<dbReference type="InterPro" id="IPR050079">
    <property type="entry name" value="DEAD_box_RNA_helicase"/>
</dbReference>
<evidence type="ECO:0000256" key="4">
    <source>
        <dbReference type="ARBA" id="ARBA00022840"/>
    </source>
</evidence>
<feature type="domain" description="Helicase ATP-binding" evidence="9">
    <location>
        <begin position="38"/>
        <end position="207"/>
    </location>
</feature>
<dbReference type="RefSeq" id="WP_321398965.1">
    <property type="nucleotide sequence ID" value="NZ_CP139487.1"/>
</dbReference>
<dbReference type="GO" id="GO:0003676">
    <property type="term" value="F:nucleic acid binding"/>
    <property type="evidence" value="ECO:0007669"/>
    <property type="project" value="InterPro"/>
</dbReference>
<comment type="similarity">
    <text evidence="5 7">Belongs to the DEAD box helicase family.</text>
</comment>
<dbReference type="PROSITE" id="PS51194">
    <property type="entry name" value="HELICASE_CTER"/>
    <property type="match status" value="1"/>
</dbReference>
<feature type="domain" description="DEAD-box RNA helicase Q" evidence="11">
    <location>
        <begin position="7"/>
        <end position="35"/>
    </location>
</feature>
<dbReference type="GO" id="GO:0016787">
    <property type="term" value="F:hydrolase activity"/>
    <property type="evidence" value="ECO:0007669"/>
    <property type="project" value="UniProtKB-KW"/>
</dbReference>
<dbReference type="PROSITE" id="PS00039">
    <property type="entry name" value="DEAD_ATP_HELICASE"/>
    <property type="match status" value="1"/>
</dbReference>
<dbReference type="SMART" id="SM00487">
    <property type="entry name" value="DEXDc"/>
    <property type="match status" value="1"/>
</dbReference>
<dbReference type="PROSITE" id="PS51192">
    <property type="entry name" value="HELICASE_ATP_BIND_1"/>
    <property type="match status" value="1"/>
</dbReference>
<dbReference type="InterPro" id="IPR000629">
    <property type="entry name" value="RNA-helicase_DEAD-box_CS"/>
</dbReference>
<dbReference type="GO" id="GO:0005829">
    <property type="term" value="C:cytosol"/>
    <property type="evidence" value="ECO:0007669"/>
    <property type="project" value="TreeGrafter"/>
</dbReference>
<accession>A0AAX4HT82</accession>
<gene>
    <name evidence="12" type="ORF">SOO65_07540</name>
</gene>
<keyword evidence="4 7" id="KW-0067">ATP-binding</keyword>
<evidence type="ECO:0000256" key="5">
    <source>
        <dbReference type="ARBA" id="ARBA00038437"/>
    </source>
</evidence>
<keyword evidence="3 7" id="KW-0347">Helicase</keyword>
<evidence type="ECO:0000313" key="13">
    <source>
        <dbReference type="Proteomes" id="UP001324634"/>
    </source>
</evidence>
<dbReference type="SMART" id="SM00490">
    <property type="entry name" value="HELICc"/>
    <property type="match status" value="1"/>
</dbReference>
<dbReference type="InterPro" id="IPR027417">
    <property type="entry name" value="P-loop_NTPase"/>
</dbReference>
<feature type="region of interest" description="Disordered" evidence="8">
    <location>
        <begin position="363"/>
        <end position="423"/>
    </location>
</feature>
<protein>
    <submittedName>
        <fullName evidence="12">DEAD/DEAH box helicase</fullName>
        <ecNumber evidence="12">3.6.4.-</ecNumber>
    </submittedName>
</protein>
<dbReference type="Pfam" id="PF00270">
    <property type="entry name" value="DEAD"/>
    <property type="match status" value="1"/>
</dbReference>
<feature type="compositionally biased region" description="Basic and acidic residues" evidence="8">
    <location>
        <begin position="377"/>
        <end position="387"/>
    </location>
</feature>
<dbReference type="EC" id="3.6.4.-" evidence="12"/>
<feature type="short sequence motif" description="Q motif" evidence="6">
    <location>
        <begin position="7"/>
        <end position="35"/>
    </location>
</feature>
<dbReference type="InterPro" id="IPR014014">
    <property type="entry name" value="RNA_helicase_DEAD_Q_motif"/>
</dbReference>
<dbReference type="KEGG" id="psti:SOO65_07540"/>
<dbReference type="Proteomes" id="UP001324634">
    <property type="component" value="Chromosome"/>
</dbReference>
<feature type="domain" description="Helicase C-terminal" evidence="10">
    <location>
        <begin position="231"/>
        <end position="379"/>
    </location>
</feature>
<dbReference type="AlphaFoldDB" id="A0AAX4HT82"/>
<evidence type="ECO:0000313" key="12">
    <source>
        <dbReference type="EMBL" id="WPU66595.1"/>
    </source>
</evidence>
<organism evidence="12 13">
    <name type="scientific">Peredibacter starrii</name>
    <dbReference type="NCBI Taxonomy" id="28202"/>
    <lineage>
        <taxon>Bacteria</taxon>
        <taxon>Pseudomonadati</taxon>
        <taxon>Bdellovibrionota</taxon>
        <taxon>Bacteriovoracia</taxon>
        <taxon>Bacteriovoracales</taxon>
        <taxon>Bacteriovoracaceae</taxon>
        <taxon>Peredibacter</taxon>
    </lineage>
</organism>
<keyword evidence="2 7" id="KW-0378">Hydrolase</keyword>
<evidence type="ECO:0000256" key="1">
    <source>
        <dbReference type="ARBA" id="ARBA00022741"/>
    </source>
</evidence>
<name>A0AAX4HT82_9BACT</name>
<dbReference type="EMBL" id="CP139487">
    <property type="protein sequence ID" value="WPU66595.1"/>
    <property type="molecule type" value="Genomic_DNA"/>
</dbReference>
<dbReference type="CDD" id="cd00268">
    <property type="entry name" value="DEADc"/>
    <property type="match status" value="1"/>
</dbReference>
<dbReference type="PANTHER" id="PTHR47959:SF1">
    <property type="entry name" value="ATP-DEPENDENT RNA HELICASE DBPA"/>
    <property type="match status" value="1"/>
</dbReference>
<dbReference type="SUPFAM" id="SSF52540">
    <property type="entry name" value="P-loop containing nucleoside triphosphate hydrolases"/>
    <property type="match status" value="1"/>
</dbReference>
<proteinExistence type="inferred from homology"/>
<reference evidence="12 13" key="1">
    <citation type="submission" date="2023-11" db="EMBL/GenBank/DDBJ databases">
        <title>Peredibacter starrii A3.12.</title>
        <authorList>
            <person name="Mitchell R.J."/>
        </authorList>
    </citation>
    <scope>NUCLEOTIDE SEQUENCE [LARGE SCALE GENOMIC DNA]</scope>
    <source>
        <strain evidence="12 13">A3.12</strain>
    </source>
</reference>
<evidence type="ECO:0000256" key="2">
    <source>
        <dbReference type="ARBA" id="ARBA00022801"/>
    </source>
</evidence>
<dbReference type="Gene3D" id="3.40.50.300">
    <property type="entry name" value="P-loop containing nucleotide triphosphate hydrolases"/>
    <property type="match status" value="2"/>
</dbReference>
<evidence type="ECO:0000256" key="6">
    <source>
        <dbReference type="PROSITE-ProRule" id="PRU00552"/>
    </source>
</evidence>
<dbReference type="InterPro" id="IPR014001">
    <property type="entry name" value="Helicase_ATP-bd"/>
</dbReference>
<dbReference type="GO" id="GO:0003724">
    <property type="term" value="F:RNA helicase activity"/>
    <property type="evidence" value="ECO:0007669"/>
    <property type="project" value="InterPro"/>
</dbReference>
<keyword evidence="13" id="KW-1185">Reference proteome</keyword>
<evidence type="ECO:0000259" key="10">
    <source>
        <dbReference type="PROSITE" id="PS51194"/>
    </source>
</evidence>
<evidence type="ECO:0000256" key="8">
    <source>
        <dbReference type="SAM" id="MobiDB-lite"/>
    </source>
</evidence>
<dbReference type="GO" id="GO:0005524">
    <property type="term" value="F:ATP binding"/>
    <property type="evidence" value="ECO:0007669"/>
    <property type="project" value="UniProtKB-KW"/>
</dbReference>
<dbReference type="InterPro" id="IPR001650">
    <property type="entry name" value="Helicase_C-like"/>
</dbReference>
<dbReference type="PROSITE" id="PS51195">
    <property type="entry name" value="Q_MOTIF"/>
    <property type="match status" value="1"/>
</dbReference>
<dbReference type="PANTHER" id="PTHR47959">
    <property type="entry name" value="ATP-DEPENDENT RNA HELICASE RHLE-RELATED"/>
    <property type="match status" value="1"/>
</dbReference>
<feature type="compositionally biased region" description="Polar residues" evidence="8">
    <location>
        <begin position="401"/>
        <end position="420"/>
    </location>
</feature>
<evidence type="ECO:0000256" key="7">
    <source>
        <dbReference type="RuleBase" id="RU000492"/>
    </source>
</evidence>
<sequence length="442" mass="49256">MDTNINTNWSDLGLSEKMLELIAEAGYKHPSPVQEKTIPFALKGLDVLVSSQTGSGKTASFVIPSVDRFKEKNGTYILALSPTREIAQQTGEVFASFAKPFGMKVAVCIGGANMNDEKEALATSPHIIVATPGRLCDHLERGNIWLDFIQCLIFDEADRMLEMGFAKQIDLITEQIPKERQTLMLSATFAPAVEKLARRAMNNPEQVVIEKTKQTAPKIDQELFWIPEERKLGQLLRILEREKGTVFVFVNSKEKTFQLSRLLINKGVTDVTYIHSDLQQEHRELAVSDFKSGKFRIIIATDVMGRGIDVDDVAHVVNYDVPKEAADYIHRIGRTGRRGQTGHASTFAIPGKDDKAIEAISKLRGKAAPPKPGSGQRNDRGPRDNRGPRNNRGPRPERQRTQPAKVQQPSPIAPMTQSIPKETPVVKKIGLLEKIKKFFSRS</sequence>
<evidence type="ECO:0000256" key="3">
    <source>
        <dbReference type="ARBA" id="ARBA00022806"/>
    </source>
</evidence>
<dbReference type="CDD" id="cd18787">
    <property type="entry name" value="SF2_C_DEAD"/>
    <property type="match status" value="1"/>
</dbReference>
<keyword evidence="1 7" id="KW-0547">Nucleotide-binding</keyword>